<organism evidence="3 4">
    <name type="scientific">Heligmosomoides polygyrus</name>
    <name type="common">Parasitic roundworm</name>
    <dbReference type="NCBI Taxonomy" id="6339"/>
    <lineage>
        <taxon>Eukaryota</taxon>
        <taxon>Metazoa</taxon>
        <taxon>Ecdysozoa</taxon>
        <taxon>Nematoda</taxon>
        <taxon>Chromadorea</taxon>
        <taxon>Rhabditida</taxon>
        <taxon>Rhabditina</taxon>
        <taxon>Rhabditomorpha</taxon>
        <taxon>Strongyloidea</taxon>
        <taxon>Heligmosomidae</taxon>
        <taxon>Heligmosomoides</taxon>
    </lineage>
</organism>
<gene>
    <name evidence="2" type="ORF">HPBE_LOCUS4560</name>
</gene>
<reference evidence="2 3" key="1">
    <citation type="submission" date="2018-11" db="EMBL/GenBank/DDBJ databases">
        <authorList>
            <consortium name="Pathogen Informatics"/>
        </authorList>
    </citation>
    <scope>NUCLEOTIDE SEQUENCE [LARGE SCALE GENOMIC DNA]</scope>
</reference>
<dbReference type="OrthoDB" id="5806179at2759"/>
<feature type="region of interest" description="Disordered" evidence="1">
    <location>
        <begin position="115"/>
        <end position="134"/>
    </location>
</feature>
<evidence type="ECO:0000313" key="2">
    <source>
        <dbReference type="EMBL" id="VDO61638.1"/>
    </source>
</evidence>
<keyword evidence="3" id="KW-1185">Reference proteome</keyword>
<evidence type="ECO:0000313" key="4">
    <source>
        <dbReference type="WBParaSite" id="HPBE_0000455901-mRNA-1"/>
    </source>
</evidence>
<evidence type="ECO:0000256" key="1">
    <source>
        <dbReference type="SAM" id="MobiDB-lite"/>
    </source>
</evidence>
<reference evidence="4" key="2">
    <citation type="submission" date="2019-09" db="UniProtKB">
        <authorList>
            <consortium name="WormBaseParasite"/>
        </authorList>
    </citation>
    <scope>IDENTIFICATION</scope>
</reference>
<dbReference type="AlphaFoldDB" id="A0A183FE14"/>
<evidence type="ECO:0000313" key="3">
    <source>
        <dbReference type="Proteomes" id="UP000050761"/>
    </source>
</evidence>
<dbReference type="WBParaSite" id="HPBE_0000455901-mRNA-1">
    <property type="protein sequence ID" value="HPBE_0000455901-mRNA-1"/>
    <property type="gene ID" value="HPBE_0000455901"/>
</dbReference>
<proteinExistence type="predicted"/>
<protein>
    <submittedName>
        <fullName evidence="2 4">Uncharacterized protein</fullName>
    </submittedName>
</protein>
<accession>A0A3P8AA55</accession>
<sequence>MSIKTFHGNSQFQNPPALRWTWEFSGGQFHNKINHIVFNRREKVAKFKKRSPRTIINWDMYTSLVGLWEDTVMSNIDEEYDRSVQHLSDSAKGAESLKTTKRRLSLETHELIRQRGAARASAMPAGTSPTSRPLRRSYSNFALRRRDGTVTFFNDLN</sequence>
<dbReference type="Proteomes" id="UP000050761">
    <property type="component" value="Unassembled WGS sequence"/>
</dbReference>
<dbReference type="EMBL" id="UZAH01025330">
    <property type="protein sequence ID" value="VDO61638.1"/>
    <property type="molecule type" value="Genomic_DNA"/>
</dbReference>
<name>A0A183FE14_HELPZ</name>
<accession>A0A183FE14</accession>